<dbReference type="InterPro" id="IPR010140">
    <property type="entry name" value="Histidinol_P_phosphatase_HisJ"/>
</dbReference>
<dbReference type="Gene3D" id="3.20.20.140">
    <property type="entry name" value="Metal-dependent hydrolases"/>
    <property type="match status" value="1"/>
</dbReference>
<sequence length="277" mass="31964">MSKTHYSQLLDHHMHTTLSPDGRQSFDDIAQDTIARGKELVVTTDHMELFYLNKGNFFCVDMDEYAKEFAAIQAKYPQLTFMRGMELGYESAAAGQIQQFIDDQQLAVAIISIHTLFDGKDLADEIAKDGYWKYSNDLFDDVLNATIDALEKLHGFQTLGHLDYCWRYMKKKPKSLEPYYPKLDKIFQLLIEKEISLDINTAGWRYGLPFAHPQPAILERYYAVGGRMVTLGSDAHFTKDINADFERALKMLAEIGFDYITEFRPQMTKVFLTDIDY</sequence>
<dbReference type="GO" id="GO:0005737">
    <property type="term" value="C:cytoplasm"/>
    <property type="evidence" value="ECO:0007669"/>
    <property type="project" value="TreeGrafter"/>
</dbReference>
<dbReference type="InterPro" id="IPR016195">
    <property type="entry name" value="Pol/histidinol_Pase-like"/>
</dbReference>
<dbReference type="InParanoid" id="A0A5R8QB59"/>
<evidence type="ECO:0000256" key="8">
    <source>
        <dbReference type="RuleBase" id="RU366003"/>
    </source>
</evidence>
<organism evidence="10 11">
    <name type="scientific">Culicoidibacter larvae</name>
    <dbReference type="NCBI Taxonomy" id="2579976"/>
    <lineage>
        <taxon>Bacteria</taxon>
        <taxon>Bacillati</taxon>
        <taxon>Bacillota</taxon>
        <taxon>Culicoidibacteria</taxon>
        <taxon>Culicoidibacterales</taxon>
        <taxon>Culicoidibacteraceae</taxon>
        <taxon>Culicoidibacter</taxon>
    </lineage>
</organism>
<evidence type="ECO:0000256" key="4">
    <source>
        <dbReference type="ARBA" id="ARBA00022605"/>
    </source>
</evidence>
<keyword evidence="4 8" id="KW-0028">Amino-acid biosynthesis</keyword>
<dbReference type="EMBL" id="VBWP01000009">
    <property type="protein sequence ID" value="TLG72130.1"/>
    <property type="molecule type" value="Genomic_DNA"/>
</dbReference>
<dbReference type="InterPro" id="IPR004013">
    <property type="entry name" value="PHP_dom"/>
</dbReference>
<gene>
    <name evidence="10" type="ORF">FEZ08_09885</name>
</gene>
<dbReference type="NCBIfam" id="TIGR01856">
    <property type="entry name" value="hisJ_fam"/>
    <property type="match status" value="1"/>
</dbReference>
<evidence type="ECO:0000256" key="5">
    <source>
        <dbReference type="ARBA" id="ARBA00022801"/>
    </source>
</evidence>
<keyword evidence="6 8" id="KW-0368">Histidine biosynthesis</keyword>
<dbReference type="Proteomes" id="UP000306912">
    <property type="component" value="Unassembled WGS sequence"/>
</dbReference>
<comment type="similarity">
    <text evidence="2 8">Belongs to the PHP hydrolase family. HisK subfamily.</text>
</comment>
<evidence type="ECO:0000256" key="3">
    <source>
        <dbReference type="ARBA" id="ARBA00013085"/>
    </source>
</evidence>
<accession>A0A5R8QB59</accession>
<dbReference type="SUPFAM" id="SSF89550">
    <property type="entry name" value="PHP domain-like"/>
    <property type="match status" value="1"/>
</dbReference>
<dbReference type="GO" id="GO:0004401">
    <property type="term" value="F:histidinol-phosphatase activity"/>
    <property type="evidence" value="ECO:0007669"/>
    <property type="project" value="UniProtKB-UniRule"/>
</dbReference>
<name>A0A5R8QB59_9FIRM</name>
<evidence type="ECO:0000256" key="1">
    <source>
        <dbReference type="ARBA" id="ARBA00004970"/>
    </source>
</evidence>
<evidence type="ECO:0000313" key="11">
    <source>
        <dbReference type="Proteomes" id="UP000306912"/>
    </source>
</evidence>
<proteinExistence type="inferred from homology"/>
<comment type="caution">
    <text evidence="10">The sequence shown here is derived from an EMBL/GenBank/DDBJ whole genome shotgun (WGS) entry which is preliminary data.</text>
</comment>
<dbReference type="AlphaFoldDB" id="A0A5R8QB59"/>
<dbReference type="OrthoDB" id="9775255at2"/>
<evidence type="ECO:0000259" key="9">
    <source>
        <dbReference type="Pfam" id="PF02811"/>
    </source>
</evidence>
<evidence type="ECO:0000256" key="7">
    <source>
        <dbReference type="ARBA" id="ARBA00049158"/>
    </source>
</evidence>
<dbReference type="UniPathway" id="UPA00031">
    <property type="reaction ID" value="UER00013"/>
</dbReference>
<feature type="domain" description="PHP" evidence="9">
    <location>
        <begin position="11"/>
        <end position="202"/>
    </location>
</feature>
<evidence type="ECO:0000313" key="10">
    <source>
        <dbReference type="EMBL" id="TLG72130.1"/>
    </source>
</evidence>
<dbReference type="Pfam" id="PF02811">
    <property type="entry name" value="PHP"/>
    <property type="match status" value="1"/>
</dbReference>
<comment type="pathway">
    <text evidence="1 8">Amino-acid biosynthesis; L-histidine biosynthesis; L-histidine from 5-phospho-alpha-D-ribose 1-diphosphate: step 8/9.</text>
</comment>
<dbReference type="GO" id="GO:0000105">
    <property type="term" value="P:L-histidine biosynthetic process"/>
    <property type="evidence" value="ECO:0007669"/>
    <property type="project" value="UniProtKB-UniRule"/>
</dbReference>
<dbReference type="PANTHER" id="PTHR21039:SF0">
    <property type="entry name" value="HISTIDINOL-PHOSPHATASE"/>
    <property type="match status" value="1"/>
</dbReference>
<dbReference type="PANTHER" id="PTHR21039">
    <property type="entry name" value="HISTIDINOL PHOSPHATASE-RELATED"/>
    <property type="match status" value="1"/>
</dbReference>
<protein>
    <recommendedName>
        <fullName evidence="3 8">Histidinol-phosphatase</fullName>
        <shortName evidence="8">HolPase</shortName>
        <ecNumber evidence="3 8">3.1.3.15</ecNumber>
    </recommendedName>
</protein>
<evidence type="ECO:0000256" key="6">
    <source>
        <dbReference type="ARBA" id="ARBA00023102"/>
    </source>
</evidence>
<reference evidence="10 11" key="1">
    <citation type="submission" date="2019-05" db="EMBL/GenBank/DDBJ databases">
        <title>Culicoidintestinum kansasii gen. nov., sp. nov. from the gastrointestinal tract of the biting midge, Culicoides sonorensis.</title>
        <authorList>
            <person name="Neupane S."/>
            <person name="Ghosh A."/>
            <person name="Gunther S."/>
            <person name="Martin K."/>
            <person name="Zurek L."/>
        </authorList>
    </citation>
    <scope>NUCLEOTIDE SEQUENCE [LARGE SCALE GENOMIC DNA]</scope>
    <source>
        <strain evidence="10 11">CS-1</strain>
    </source>
</reference>
<dbReference type="RefSeq" id="WP_138191899.1">
    <property type="nucleotide sequence ID" value="NZ_VBWP01000009.1"/>
</dbReference>
<keyword evidence="5 8" id="KW-0378">Hydrolase</keyword>
<evidence type="ECO:0000256" key="2">
    <source>
        <dbReference type="ARBA" id="ARBA00009152"/>
    </source>
</evidence>
<keyword evidence="11" id="KW-1185">Reference proteome</keyword>
<dbReference type="EC" id="3.1.3.15" evidence="3 8"/>
<comment type="catalytic activity">
    <reaction evidence="7 8">
        <text>L-histidinol phosphate + H2O = L-histidinol + phosphate</text>
        <dbReference type="Rhea" id="RHEA:14465"/>
        <dbReference type="ChEBI" id="CHEBI:15377"/>
        <dbReference type="ChEBI" id="CHEBI:43474"/>
        <dbReference type="ChEBI" id="CHEBI:57699"/>
        <dbReference type="ChEBI" id="CHEBI:57980"/>
        <dbReference type="EC" id="3.1.3.15"/>
    </reaction>
</comment>